<dbReference type="SUPFAM" id="SSF51735">
    <property type="entry name" value="NAD(P)-binding Rossmann-fold domains"/>
    <property type="match status" value="1"/>
</dbReference>
<organism evidence="4 5">
    <name type="scientific">Kaistia geumhonensis</name>
    <dbReference type="NCBI Taxonomy" id="410839"/>
    <lineage>
        <taxon>Bacteria</taxon>
        <taxon>Pseudomonadati</taxon>
        <taxon>Pseudomonadota</taxon>
        <taxon>Alphaproteobacteria</taxon>
        <taxon>Hyphomicrobiales</taxon>
        <taxon>Kaistiaceae</taxon>
        <taxon>Kaistia</taxon>
    </lineage>
</organism>
<dbReference type="Gene3D" id="3.40.50.720">
    <property type="entry name" value="NAD(P)-binding Rossmann-like Domain"/>
    <property type="match status" value="1"/>
</dbReference>
<reference evidence="4 5" key="1">
    <citation type="submission" date="2023-07" db="EMBL/GenBank/DDBJ databases">
        <title>Genomic Encyclopedia of Type Strains, Phase IV (KMG-IV): sequencing the most valuable type-strain genomes for metagenomic binning, comparative biology and taxonomic classification.</title>
        <authorList>
            <person name="Goeker M."/>
        </authorList>
    </citation>
    <scope>NUCLEOTIDE SEQUENCE [LARGE SCALE GENOMIC DNA]</scope>
    <source>
        <strain evidence="4 5">B1-1</strain>
    </source>
</reference>
<sequence length="336" mass="35469">MVVTGAGGHLGGWIASILASGGVGVTATAGPGEDPGRLSAELVAAGVDPARLSVAACDLLDDPCWPAILEGHDALVHAAAPMPHVLPEQADTLMACARHGTLKVMEAAAAAGIRRVVATSSIMAALYDEQRAAGEVVTEAHWSAVGRDPMTAYAEAKTVAERELWAAAGRLGIATTAINPGILLGPGLTSSISPSLHLFREILSGKALFAPRILLPLADVRDVAWLHVAALASDAAIGERIFAVADQIWLADLIARIRARGHEHLPQPRALDDERAMKLADSFSILGYLRYDIGAERWVARDKAARLLKLNWRATDDTIAETIRYLEGRPATRHAA</sequence>
<comment type="similarity">
    <text evidence="2">Belongs to the NAD(P)-dependent epimerase/dehydratase family. Dihydroflavonol-4-reductase subfamily.</text>
</comment>
<comment type="caution">
    <text evidence="4">The sequence shown here is derived from an EMBL/GenBank/DDBJ whole genome shotgun (WGS) entry which is preliminary data.</text>
</comment>
<keyword evidence="1 4" id="KW-0560">Oxidoreductase</keyword>
<dbReference type="InterPro" id="IPR050425">
    <property type="entry name" value="NAD(P)_dehydrat-like"/>
</dbReference>
<dbReference type="EMBL" id="JAUSWJ010000001">
    <property type="protein sequence ID" value="MDQ0517707.1"/>
    <property type="molecule type" value="Genomic_DNA"/>
</dbReference>
<dbReference type="Proteomes" id="UP001223743">
    <property type="component" value="Unassembled WGS sequence"/>
</dbReference>
<dbReference type="InterPro" id="IPR001509">
    <property type="entry name" value="Epimerase_deHydtase"/>
</dbReference>
<name>A0ABU0M9S0_9HYPH</name>
<evidence type="ECO:0000259" key="3">
    <source>
        <dbReference type="Pfam" id="PF01370"/>
    </source>
</evidence>
<proteinExistence type="inferred from homology"/>
<dbReference type="PANTHER" id="PTHR10366">
    <property type="entry name" value="NAD DEPENDENT EPIMERASE/DEHYDRATASE"/>
    <property type="match status" value="1"/>
</dbReference>
<gene>
    <name evidence="4" type="ORF">QO015_003320</name>
</gene>
<dbReference type="EC" id="1.1.1.219" evidence="4"/>
<keyword evidence="5" id="KW-1185">Reference proteome</keyword>
<dbReference type="RefSeq" id="WP_266282868.1">
    <property type="nucleotide sequence ID" value="NZ_JAPKNF010000002.1"/>
</dbReference>
<dbReference type="Pfam" id="PF01370">
    <property type="entry name" value="Epimerase"/>
    <property type="match status" value="1"/>
</dbReference>
<feature type="domain" description="NAD-dependent epimerase/dehydratase" evidence="3">
    <location>
        <begin position="1"/>
        <end position="242"/>
    </location>
</feature>
<evidence type="ECO:0000313" key="5">
    <source>
        <dbReference type="Proteomes" id="UP001223743"/>
    </source>
</evidence>
<dbReference type="PANTHER" id="PTHR10366:SF564">
    <property type="entry name" value="STEROL-4-ALPHA-CARBOXYLATE 3-DEHYDROGENASE, DECARBOXYLATING"/>
    <property type="match status" value="1"/>
</dbReference>
<evidence type="ECO:0000313" key="4">
    <source>
        <dbReference type="EMBL" id="MDQ0517707.1"/>
    </source>
</evidence>
<evidence type="ECO:0000256" key="1">
    <source>
        <dbReference type="ARBA" id="ARBA00023002"/>
    </source>
</evidence>
<accession>A0ABU0M9S0</accession>
<dbReference type="InterPro" id="IPR036291">
    <property type="entry name" value="NAD(P)-bd_dom_sf"/>
</dbReference>
<evidence type="ECO:0000256" key="2">
    <source>
        <dbReference type="ARBA" id="ARBA00023445"/>
    </source>
</evidence>
<protein>
    <submittedName>
        <fullName evidence="4">Dihydroflavonol-4-reductase</fullName>
        <ecNumber evidence="4">1.1.1.219</ecNumber>
    </submittedName>
</protein>
<dbReference type="GO" id="GO:0045552">
    <property type="term" value="F:dihydroflavanol 4-reductase activity"/>
    <property type="evidence" value="ECO:0007669"/>
    <property type="project" value="UniProtKB-EC"/>
</dbReference>